<feature type="transmembrane region" description="Helical" evidence="7">
    <location>
        <begin position="917"/>
        <end position="937"/>
    </location>
</feature>
<dbReference type="AlphaFoldDB" id="A0AAU9J3S5"/>
<evidence type="ECO:0000256" key="3">
    <source>
        <dbReference type="ARBA" id="ARBA00022737"/>
    </source>
</evidence>
<dbReference type="EMBL" id="CAJZBQ010000025">
    <property type="protein sequence ID" value="CAG9320464.1"/>
    <property type="molecule type" value="Genomic_DNA"/>
</dbReference>
<organism evidence="9 10">
    <name type="scientific">Blepharisma stoltei</name>
    <dbReference type="NCBI Taxonomy" id="1481888"/>
    <lineage>
        <taxon>Eukaryota</taxon>
        <taxon>Sar</taxon>
        <taxon>Alveolata</taxon>
        <taxon>Ciliophora</taxon>
        <taxon>Postciliodesmatophora</taxon>
        <taxon>Heterotrichea</taxon>
        <taxon>Heterotrichida</taxon>
        <taxon>Blepharismidae</taxon>
        <taxon>Blepharisma</taxon>
    </lineage>
</organism>
<feature type="compositionally biased region" description="Basic and acidic residues" evidence="6">
    <location>
        <begin position="963"/>
        <end position="975"/>
    </location>
</feature>
<protein>
    <recommendedName>
        <fullName evidence="8">PKD/REJ-like domain-containing protein</fullName>
    </recommendedName>
</protein>
<dbReference type="GO" id="GO:0005261">
    <property type="term" value="F:monoatomic cation channel activity"/>
    <property type="evidence" value="ECO:0007669"/>
    <property type="project" value="TreeGrafter"/>
</dbReference>
<reference evidence="9" key="1">
    <citation type="submission" date="2021-09" db="EMBL/GenBank/DDBJ databases">
        <authorList>
            <consortium name="AG Swart"/>
            <person name="Singh M."/>
            <person name="Singh A."/>
            <person name="Seah K."/>
            <person name="Emmerich C."/>
        </authorList>
    </citation>
    <scope>NUCLEOTIDE SEQUENCE</scope>
    <source>
        <strain evidence="9">ATCC30299</strain>
    </source>
</reference>
<keyword evidence="5 7" id="KW-0472">Membrane</keyword>
<keyword evidence="4 7" id="KW-1133">Transmembrane helix</keyword>
<evidence type="ECO:0000256" key="4">
    <source>
        <dbReference type="ARBA" id="ARBA00022989"/>
    </source>
</evidence>
<dbReference type="GO" id="GO:0006816">
    <property type="term" value="P:calcium ion transport"/>
    <property type="evidence" value="ECO:0007669"/>
    <property type="project" value="TreeGrafter"/>
</dbReference>
<evidence type="ECO:0000313" key="9">
    <source>
        <dbReference type="EMBL" id="CAG9320464.1"/>
    </source>
</evidence>
<feature type="compositionally biased region" description="Low complexity" evidence="6">
    <location>
        <begin position="979"/>
        <end position="992"/>
    </location>
</feature>
<feature type="transmembrane region" description="Helical" evidence="7">
    <location>
        <begin position="1099"/>
        <end position="1121"/>
    </location>
</feature>
<dbReference type="PANTHER" id="PTHR46730:SF1">
    <property type="entry name" value="PLAT DOMAIN-CONTAINING PROTEIN"/>
    <property type="match status" value="1"/>
</dbReference>
<evidence type="ECO:0000259" key="8">
    <source>
        <dbReference type="Pfam" id="PF02010"/>
    </source>
</evidence>
<dbReference type="PANTHER" id="PTHR46730">
    <property type="entry name" value="POLYCYSTIN-1"/>
    <property type="match status" value="1"/>
</dbReference>
<dbReference type="GO" id="GO:0005886">
    <property type="term" value="C:plasma membrane"/>
    <property type="evidence" value="ECO:0007669"/>
    <property type="project" value="TreeGrafter"/>
</dbReference>
<evidence type="ECO:0000313" key="10">
    <source>
        <dbReference type="Proteomes" id="UP001162131"/>
    </source>
</evidence>
<dbReference type="Proteomes" id="UP001162131">
    <property type="component" value="Unassembled WGS sequence"/>
</dbReference>
<feature type="domain" description="PKD/REJ-like" evidence="8">
    <location>
        <begin position="196"/>
        <end position="587"/>
    </location>
</feature>
<comment type="caution">
    <text evidence="9">The sequence shown here is derived from an EMBL/GenBank/DDBJ whole genome shotgun (WGS) entry which is preliminary data.</text>
</comment>
<evidence type="ECO:0000256" key="6">
    <source>
        <dbReference type="SAM" id="MobiDB-lite"/>
    </source>
</evidence>
<feature type="transmembrane region" description="Helical" evidence="7">
    <location>
        <begin position="1056"/>
        <end position="1077"/>
    </location>
</feature>
<evidence type="ECO:0000256" key="7">
    <source>
        <dbReference type="SAM" id="Phobius"/>
    </source>
</evidence>
<feature type="region of interest" description="Disordered" evidence="6">
    <location>
        <begin position="286"/>
        <end position="305"/>
    </location>
</feature>
<dbReference type="Pfam" id="PF02010">
    <property type="entry name" value="REJ"/>
    <property type="match status" value="1"/>
</dbReference>
<keyword evidence="2 7" id="KW-0812">Transmembrane</keyword>
<dbReference type="InterPro" id="IPR002859">
    <property type="entry name" value="PKD/REJ-like"/>
</dbReference>
<comment type="subcellular location">
    <subcellularLocation>
        <location evidence="1">Membrane</location>
    </subcellularLocation>
</comment>
<feature type="transmembrane region" description="Helical" evidence="7">
    <location>
        <begin position="1133"/>
        <end position="1155"/>
    </location>
</feature>
<feature type="compositionally biased region" description="Polar residues" evidence="6">
    <location>
        <begin position="953"/>
        <end position="962"/>
    </location>
</feature>
<feature type="region of interest" description="Disordered" evidence="6">
    <location>
        <begin position="948"/>
        <end position="999"/>
    </location>
</feature>
<gene>
    <name evidence="9" type="ORF">BSTOLATCC_MIC26379</name>
</gene>
<sequence>MMGTNPICSWTDSKNLKIALGSGFKLRNDSIDLDGTYILKDTKDTCTTNYQALSVSIAMGSNTSPTAKLSGPESISLGCGSDSLLYSSDKSTGSFGGDFTYTWKAIMSPALSSLSSWAEKQTSSSLTITRDKLSSVSSDATLTVTVTIKNWLSETTSSASVVTSVSPQQSLSVSFDSGSSVSMKASDKKEVKAKVTSVCGGSTSAISWKWSYVSTTDNSIASSLASSTTTQKLSIPKNTFTAGGPYSFTATASQDNSGTTVTGSATVSITVTSSPLYIELSKGSGQISSSKDYTVNADKSKDPDDSSGLTYAWTCANHEDGSTCKGADGSILLSNEANSALTIPSAKIVKGAEWDITCTISKDTRTASLTITLNVLDADTSSSIEIPAIATKASSQNKNKYSASVSSSEGSTFIWTQKSGLSISISPNNLPSLLIPSGTMSDGMAYVFTLKITDSNSVSLSVDLSVSVNLGASCSGALAVSPTTGMALIDTFTISISGCVDRDDEDYPLLYTYKYSLSGSNSKYTIGSTTEESQISSKLSSGEQVISVHVCDQLDTCEDYSSSKLTVSKYSPGRRLDTSTLMDTYLSMTLDPDNIPSTITLICSGATIDSSLFAKMWSDLQSYVQTQSSMTVNLLQSLLGSVYSMTSQTDLMSISMYEQLITWLNSILTTYNTLYPSQDNMNTVVLIGESYLNYGNSTSFSDKSFEKSVLYVNDFYLTWAVKATHDDLVTQSSLSGNQNTDNVQIYKDRNFRKDMENKTKEYTNSKILTYPSILEFDDDSIMNMRANFYQGYSNDSYSDIALFSFGNSGTYKDYTLTINDETYVPYSSTDYPFLIELPFYKNISEGMVWGCQYYNETSSNWTESNCKVSSINNEDQTVKVKVYHFSMYKLVEINPSDNPPPYVPTSSSSCDDNYAPLYILVVTLFIGLILAPIMVIIDRISHPAATEIKTRNVPHNSPSHSPRPTERGLMRHDISIHASQGEESVESGQSGSSEDEVVESQEIDLTENSIVQQIGGPSNDEKPEDEVKYELQELIEGHLALGIFYYRPTFSRVARLFTLVVVIIFELLLEGLLYFGFEDINSGSETATQTLFDDYEGNYFGYMILALAITIPVEIFMVVAFSIDRTKAPQWSAAAVTLGVAILIGSIVGIVMLSYDFCHKWSGYWAVSFLWGILIEIFIMETIYMIVRYFIIQAYPPVETSKSKA</sequence>
<keyword evidence="10" id="KW-1185">Reference proteome</keyword>
<evidence type="ECO:0000256" key="2">
    <source>
        <dbReference type="ARBA" id="ARBA00022692"/>
    </source>
</evidence>
<name>A0AAU9J3S5_9CILI</name>
<keyword evidence="3" id="KW-0677">Repeat</keyword>
<proteinExistence type="predicted"/>
<evidence type="ECO:0000256" key="5">
    <source>
        <dbReference type="ARBA" id="ARBA00023136"/>
    </source>
</evidence>
<accession>A0AAU9J3S5</accession>
<evidence type="ECO:0000256" key="1">
    <source>
        <dbReference type="ARBA" id="ARBA00004370"/>
    </source>
</evidence>